<organism evidence="1 2">
    <name type="scientific">Lentilactobacillus kefiri</name>
    <name type="common">Lactobacillus kefiri</name>
    <dbReference type="NCBI Taxonomy" id="33962"/>
    <lineage>
        <taxon>Bacteria</taxon>
        <taxon>Bacillati</taxon>
        <taxon>Bacillota</taxon>
        <taxon>Bacilli</taxon>
        <taxon>Lactobacillales</taxon>
        <taxon>Lactobacillaceae</taxon>
        <taxon>Lentilactobacillus</taxon>
    </lineage>
</organism>
<name>A0A511DUK8_LENKE</name>
<dbReference type="AlphaFoldDB" id="A0A511DUK8"/>
<evidence type="ECO:0000313" key="2">
    <source>
        <dbReference type="Proteomes" id="UP000321893"/>
    </source>
</evidence>
<reference evidence="1" key="1">
    <citation type="submission" date="2019-07" db="EMBL/GenBank/DDBJ databases">
        <title>Whole genome shotgun sequence of Lactobacillus kefiri NBRC 15888.</title>
        <authorList>
            <person name="Hosoyama A."/>
            <person name="Uohara A."/>
            <person name="Ohji S."/>
            <person name="Ichikawa N."/>
        </authorList>
    </citation>
    <scope>NUCLEOTIDE SEQUENCE [LARGE SCALE GENOMIC DNA]</scope>
    <source>
        <strain evidence="1">NBRC 15888</strain>
    </source>
</reference>
<accession>A0A511DUK8</accession>
<comment type="caution">
    <text evidence="1">The sequence shown here is derived from an EMBL/GenBank/DDBJ whole genome shotgun (WGS) entry which is preliminary data.</text>
</comment>
<dbReference type="Proteomes" id="UP000321893">
    <property type="component" value="Unassembled WGS sequence"/>
</dbReference>
<sequence length="76" mass="8889">MLDVTYIHLFDLNESFMLALILLWSLLVHSTIKYRKQEFTIYPQYVFQVQILIGPTPNNAQRKLGVHKKQSLTKPG</sequence>
<gene>
    <name evidence="1" type="ORF">LKE01_13400</name>
</gene>
<keyword evidence="2" id="KW-1185">Reference proteome</keyword>
<protein>
    <submittedName>
        <fullName evidence="1">Uncharacterized protein</fullName>
    </submittedName>
</protein>
<proteinExistence type="predicted"/>
<dbReference type="EMBL" id="BJVK01000015">
    <property type="protein sequence ID" value="GEL28520.1"/>
    <property type="molecule type" value="Genomic_DNA"/>
</dbReference>
<evidence type="ECO:0000313" key="1">
    <source>
        <dbReference type="EMBL" id="GEL28520.1"/>
    </source>
</evidence>